<organism evidence="1 2">
    <name type="scientific">Nocardioides guangzhouensis</name>
    <dbReference type="NCBI Taxonomy" id="2497878"/>
    <lineage>
        <taxon>Bacteria</taxon>
        <taxon>Bacillati</taxon>
        <taxon>Actinomycetota</taxon>
        <taxon>Actinomycetes</taxon>
        <taxon>Propionibacteriales</taxon>
        <taxon>Nocardioidaceae</taxon>
        <taxon>Nocardioides</taxon>
    </lineage>
</organism>
<keyword evidence="2" id="KW-1185">Reference proteome</keyword>
<dbReference type="RefSeq" id="WP_167880372.1">
    <property type="nucleotide sequence ID" value="NZ_SDKM01000009.1"/>
</dbReference>
<protein>
    <submittedName>
        <fullName evidence="1">Uncharacterized protein</fullName>
    </submittedName>
</protein>
<sequence length="82" mass="9121">MDYRTNVVVFLQGYEETWAALALLYVTGDLLLGNVSSEEGARQHRLIGLLTPGWMLQTPLVQRLLALNRADAFDRTDDGSPS</sequence>
<dbReference type="AlphaFoldDB" id="A0A4Q4ZFF6"/>
<proteinExistence type="predicted"/>
<dbReference type="Proteomes" id="UP000295198">
    <property type="component" value="Unassembled WGS sequence"/>
</dbReference>
<comment type="caution">
    <text evidence="1">The sequence shown here is derived from an EMBL/GenBank/DDBJ whole genome shotgun (WGS) entry which is preliminary data.</text>
</comment>
<dbReference type="EMBL" id="SDKM01000009">
    <property type="protein sequence ID" value="RYP86862.1"/>
    <property type="molecule type" value="Genomic_DNA"/>
</dbReference>
<evidence type="ECO:0000313" key="2">
    <source>
        <dbReference type="Proteomes" id="UP000295198"/>
    </source>
</evidence>
<reference evidence="1 2" key="1">
    <citation type="submission" date="2019-01" db="EMBL/GenBank/DDBJ databases">
        <title>Nocardioides guangzhouensis sp. nov., an actinobacterium isolated from soil.</title>
        <authorList>
            <person name="Fu Y."/>
            <person name="Cai Y."/>
            <person name="Lin Z."/>
            <person name="Chen P."/>
        </authorList>
    </citation>
    <scope>NUCLEOTIDE SEQUENCE [LARGE SCALE GENOMIC DNA]</scope>
    <source>
        <strain evidence="1 2">130</strain>
    </source>
</reference>
<gene>
    <name evidence="1" type="ORF">EKO23_07770</name>
</gene>
<evidence type="ECO:0000313" key="1">
    <source>
        <dbReference type="EMBL" id="RYP86862.1"/>
    </source>
</evidence>
<name>A0A4Q4ZFF6_9ACTN</name>
<accession>A0A4Q4ZFF6</accession>